<dbReference type="EMBL" id="CM047944">
    <property type="protein sequence ID" value="KAI9899412.1"/>
    <property type="molecule type" value="Genomic_DNA"/>
</dbReference>
<reference evidence="1" key="1">
    <citation type="submission" date="2022-10" db="EMBL/GenBank/DDBJ databases">
        <title>Complete Genome of Trichothecium roseum strain YXFP-22015, a Plant Pathogen Isolated from Citrus.</title>
        <authorList>
            <person name="Wang Y."/>
            <person name="Zhu L."/>
        </authorList>
    </citation>
    <scope>NUCLEOTIDE SEQUENCE</scope>
    <source>
        <strain evidence="1">YXFP-22015</strain>
    </source>
</reference>
<keyword evidence="2" id="KW-1185">Reference proteome</keyword>
<evidence type="ECO:0000313" key="2">
    <source>
        <dbReference type="Proteomes" id="UP001163324"/>
    </source>
</evidence>
<comment type="caution">
    <text evidence="1">The sequence shown here is derived from an EMBL/GenBank/DDBJ whole genome shotgun (WGS) entry which is preliminary data.</text>
</comment>
<proteinExistence type="predicted"/>
<evidence type="ECO:0000313" key="1">
    <source>
        <dbReference type="EMBL" id="KAI9899412.1"/>
    </source>
</evidence>
<sequence length="690" mass="79776">MEAPKSQYQHFIPQFLLRNFAHPFVCPDTPPRSKRCHKRHHERHKYPGDSMVFCLDMSSSQKFSLQEAPVKRICGQQNMYTSMVATAFSSQQPTVEEAFSRLEHKVSTHCRHIIRAHASGKVTVRLNRADKDVLRKFAFLMRLRGHQFHQRYARSIEDYQENDQKLLRNYLAKANLQSPIDAWLKSMACIIDLEMDPQNTWKERIRQTAYSPIAEDFVQSIEDMYMSIVTPGSPGEHFVLTDNCYNVAEGPTVYYRDARTGETFNVGPGFHYFFPITQDLMLVLRYCHLPQLLANGEFADCDFILKALRLSDPDTHRFSLLEYLPVGKAPAEYVNMSKIWAALETSVGGITASDQQKYYHRNDQFHFRISPISSDHVRKINGLLIDHAFHGSRIVYTKEAVFLNLLEWYLAEPCEVGKHIGGEYGSQHWRYIELLSQFLTRKRGREVETNVEFHGTRQAPPSLQSDERLRSLKLGDPKTRVGAAERVGYVMTFEVLGGVNLASDTAEAVLMFKCWRMALLRYQRNADYLFWSYKKFPPAVFWLFMKRLRHWNSLDLCDDGDMDHDDADLRQSDWGGPEDRSAFRLHEVGGSIMVDEMHKDFSEFYEVLIYRLSRSNANYRAYQMAYIVAQLDKAMGTTTKAMTKTTWKTTSTGTSKGSLHKKNSRKCLVASLALEAPFVKNTEHPFDYLL</sequence>
<accession>A0ACC0V0R6</accession>
<gene>
    <name evidence="1" type="ORF">N3K66_005873</name>
</gene>
<name>A0ACC0V0R6_9HYPO</name>
<protein>
    <submittedName>
        <fullName evidence="1">Uncharacterized protein</fullName>
    </submittedName>
</protein>
<dbReference type="Proteomes" id="UP001163324">
    <property type="component" value="Chromosome 5"/>
</dbReference>
<organism evidence="1 2">
    <name type="scientific">Trichothecium roseum</name>
    <dbReference type="NCBI Taxonomy" id="47278"/>
    <lineage>
        <taxon>Eukaryota</taxon>
        <taxon>Fungi</taxon>
        <taxon>Dikarya</taxon>
        <taxon>Ascomycota</taxon>
        <taxon>Pezizomycotina</taxon>
        <taxon>Sordariomycetes</taxon>
        <taxon>Hypocreomycetidae</taxon>
        <taxon>Hypocreales</taxon>
        <taxon>Hypocreales incertae sedis</taxon>
        <taxon>Trichothecium</taxon>
    </lineage>
</organism>